<feature type="compositionally biased region" description="Polar residues" evidence="1">
    <location>
        <begin position="24"/>
        <end position="36"/>
    </location>
</feature>
<protein>
    <submittedName>
        <fullName evidence="2">Uncharacterized protein</fullName>
    </submittedName>
</protein>
<sequence>MRRGEDPAGTVIGNVYDREHRLTQDPSSARSRTVSVDDTGVRRTLADGSEEAVTWSELQSVMVRVIPDGPWNEDVFFMLVGSDGKGTAIPSGDPAADALIERLQTLPGFDNDRFIEAMTTDADQAYVVWQS</sequence>
<name>A0A2A9FH47_9PSEU</name>
<dbReference type="AlphaFoldDB" id="A0A2A9FH47"/>
<evidence type="ECO:0000313" key="3">
    <source>
        <dbReference type="Proteomes" id="UP000243542"/>
    </source>
</evidence>
<accession>A0A2A9FH47</accession>
<feature type="region of interest" description="Disordered" evidence="1">
    <location>
        <begin position="1"/>
        <end position="36"/>
    </location>
</feature>
<gene>
    <name evidence="2" type="ORF">ATK36_4926</name>
</gene>
<dbReference type="Proteomes" id="UP000243542">
    <property type="component" value="Unassembled WGS sequence"/>
</dbReference>
<organism evidence="2 3">
    <name type="scientific">Amycolatopsis sulphurea</name>
    <dbReference type="NCBI Taxonomy" id="76022"/>
    <lineage>
        <taxon>Bacteria</taxon>
        <taxon>Bacillati</taxon>
        <taxon>Actinomycetota</taxon>
        <taxon>Actinomycetes</taxon>
        <taxon>Pseudonocardiales</taxon>
        <taxon>Pseudonocardiaceae</taxon>
        <taxon>Amycolatopsis</taxon>
    </lineage>
</organism>
<comment type="caution">
    <text evidence="2">The sequence shown here is derived from an EMBL/GenBank/DDBJ whole genome shotgun (WGS) entry which is preliminary data.</text>
</comment>
<proteinExistence type="predicted"/>
<keyword evidence="3" id="KW-1185">Reference proteome</keyword>
<reference evidence="2 3" key="1">
    <citation type="submission" date="2017-10" db="EMBL/GenBank/DDBJ databases">
        <title>Sequencing the genomes of 1000 actinobacteria strains.</title>
        <authorList>
            <person name="Klenk H.-P."/>
        </authorList>
    </citation>
    <scope>NUCLEOTIDE SEQUENCE [LARGE SCALE GENOMIC DNA]</scope>
    <source>
        <strain evidence="2 3">DSM 46092</strain>
    </source>
</reference>
<evidence type="ECO:0000256" key="1">
    <source>
        <dbReference type="SAM" id="MobiDB-lite"/>
    </source>
</evidence>
<dbReference type="EMBL" id="PDJK01000002">
    <property type="protein sequence ID" value="PFG49749.1"/>
    <property type="molecule type" value="Genomic_DNA"/>
</dbReference>
<evidence type="ECO:0000313" key="2">
    <source>
        <dbReference type="EMBL" id="PFG49749.1"/>
    </source>
</evidence>